<keyword evidence="2" id="KW-1185">Reference proteome</keyword>
<organism evidence="1 2">
    <name type="scientific">Moorella mulderi DSM 14980</name>
    <dbReference type="NCBI Taxonomy" id="1122241"/>
    <lineage>
        <taxon>Bacteria</taxon>
        <taxon>Bacillati</taxon>
        <taxon>Bacillota</taxon>
        <taxon>Clostridia</taxon>
        <taxon>Neomoorellales</taxon>
        <taxon>Neomoorellaceae</taxon>
        <taxon>Neomoorella</taxon>
    </lineage>
</organism>
<reference evidence="1 2" key="1">
    <citation type="submission" date="2016-02" db="EMBL/GenBank/DDBJ databases">
        <title>Genome sequence of Moorella mulderi DSM 14980.</title>
        <authorList>
            <person name="Poehlein A."/>
            <person name="Daniel R."/>
        </authorList>
    </citation>
    <scope>NUCLEOTIDE SEQUENCE [LARGE SCALE GENOMIC DNA]</scope>
    <source>
        <strain evidence="1 2">DSM 14980</strain>
    </source>
</reference>
<sequence>MAERQLIVKIDGPNIHDSMIPFRLLATILNGIQETFYYIGLAELGKDIRVRTRIPPEIQEACELRRVAEKASSA</sequence>
<dbReference type="RefSeq" id="WP_062283326.1">
    <property type="nucleotide sequence ID" value="NZ_LTBC01000003.1"/>
</dbReference>
<name>A0A151AYV8_9FIRM</name>
<dbReference type="Proteomes" id="UP000075670">
    <property type="component" value="Unassembled WGS sequence"/>
</dbReference>
<evidence type="ECO:0000313" key="1">
    <source>
        <dbReference type="EMBL" id="KYH32839.1"/>
    </source>
</evidence>
<dbReference type="OrthoDB" id="955832at2"/>
<evidence type="ECO:0000313" key="2">
    <source>
        <dbReference type="Proteomes" id="UP000075670"/>
    </source>
</evidence>
<dbReference type="AlphaFoldDB" id="A0A151AYV8"/>
<proteinExistence type="predicted"/>
<protein>
    <submittedName>
        <fullName evidence="1">Uncharacterized protein</fullName>
    </submittedName>
</protein>
<dbReference type="EMBL" id="LTBC01000003">
    <property type="protein sequence ID" value="KYH32839.1"/>
    <property type="molecule type" value="Genomic_DNA"/>
</dbReference>
<comment type="caution">
    <text evidence="1">The sequence shown here is derived from an EMBL/GenBank/DDBJ whole genome shotgun (WGS) entry which is preliminary data.</text>
</comment>
<dbReference type="PATRIC" id="fig|1122241.3.peg.1516"/>
<accession>A0A151AYV8</accession>
<gene>
    <name evidence="1" type="ORF">MOMUL_14410</name>
</gene>